<name>A0A397G3K3_9GLOM</name>
<organism evidence="1 2">
    <name type="scientific">Diversispora epigaea</name>
    <dbReference type="NCBI Taxonomy" id="1348612"/>
    <lineage>
        <taxon>Eukaryota</taxon>
        <taxon>Fungi</taxon>
        <taxon>Fungi incertae sedis</taxon>
        <taxon>Mucoromycota</taxon>
        <taxon>Glomeromycotina</taxon>
        <taxon>Glomeromycetes</taxon>
        <taxon>Diversisporales</taxon>
        <taxon>Diversisporaceae</taxon>
        <taxon>Diversispora</taxon>
    </lineage>
</organism>
<dbReference type="OrthoDB" id="2437917at2759"/>
<protein>
    <recommendedName>
        <fullName evidence="3">C2H2-type domain-containing protein</fullName>
    </recommendedName>
</protein>
<gene>
    <name evidence="1" type="ORF">Glove_687g4</name>
</gene>
<evidence type="ECO:0000313" key="1">
    <source>
        <dbReference type="EMBL" id="RHZ45207.1"/>
    </source>
</evidence>
<dbReference type="Proteomes" id="UP000266861">
    <property type="component" value="Unassembled WGS sequence"/>
</dbReference>
<keyword evidence="2" id="KW-1185">Reference proteome</keyword>
<dbReference type="AlphaFoldDB" id="A0A397G3K3"/>
<evidence type="ECO:0008006" key="3">
    <source>
        <dbReference type="Google" id="ProtNLM"/>
    </source>
</evidence>
<evidence type="ECO:0000313" key="2">
    <source>
        <dbReference type="Proteomes" id="UP000266861"/>
    </source>
</evidence>
<sequence length="986" mass="114602">MSKNHITSGKLVATGNIILKLHYGPYLRDWWIFSKEKTQKTQEKYIYPIPLRLGLEIMIQLNNTPFIIRIVQHIHSPLQPGYICEGRGQSSGITTSVSMAITSVYQSVFGSKTKFAGPSYLGLDQPETAQKLLEGVTFRPFIVELENITVFVSCLGKITKSNKKVGHNYAASLFYKYKGIQSVFYQHIDKDLFLITIYQNSQIVIEYKDISPNTVWNKTYILKSISGETLFVINHPITLNRINEAHQIFLHQPPIFKYTLADWNNETIMNQLYELHLKRTIRRSVQWNQVFQNWIQQKSNIIELYTHLGKVYDLNYEVSERELRSWRTMFRALGCTNITLYNNDISYDEFWTNATNSEKDRETITNLYMEGFLKISLRDSSNKLVDTSCAFWNCFRNSYDANPKGINGKIRMLSIIGEDFTYKEMIEKLEVSPNTINTARKFSRINEPGCPILEKPVITRSKMSEVKVKEFELFFTDKANVNMSSYKVDAKTQLPVLYLKDQKSILWENFSATYPNGMKRTSFMSRLQNSRFKYREDLGGLCITCNDYGYQPFENLIELVTRNFSNKIQRDCLIHELECLQRHLKRNYEKELFVNDNGITNHVDCINHCLLFAFGECANQHFSQCHECDKIFNIFKDLTNQLDAIHHPKLIEYQEQLTCYLAHQTRKAYLNAQFNSTLCELDNYGAIIVVDYKMRILPATARETKSEFFGKRGWTLHTTLIFQKDKNNPEKLDVQAYDHWSSDTKQDAWFTASCFETVFMTIDPKPRWIKIISDNGEHYHNSELMAIISHWYDWYNVEVYGWIFLEPGEAKTTVDSHHAMIAHAIKRYIRVGCDLTDGENIETALQNLSGTSVSHIEPNQNIETLVDQDTNLGPLAYEIINNKKTKNTEKKSKTIPGISKWFEWTWPVTGQFAGYIRARSLPHIGMWTNFSPTQITNFCGNICRPSPIVSEPNQPNNPWIMPIPTKKIDSELPIMNNKLINNDEFI</sequence>
<proteinExistence type="predicted"/>
<reference evidence="1 2" key="1">
    <citation type="submission" date="2018-08" db="EMBL/GenBank/DDBJ databases">
        <title>Genome and evolution of the arbuscular mycorrhizal fungus Diversispora epigaea (formerly Glomus versiforme) and its bacterial endosymbionts.</title>
        <authorList>
            <person name="Sun X."/>
            <person name="Fei Z."/>
            <person name="Harrison M."/>
        </authorList>
    </citation>
    <scope>NUCLEOTIDE SEQUENCE [LARGE SCALE GENOMIC DNA]</scope>
    <source>
        <strain evidence="1 2">IT104</strain>
    </source>
</reference>
<accession>A0A397G3K3</accession>
<comment type="caution">
    <text evidence="1">The sequence shown here is derived from an EMBL/GenBank/DDBJ whole genome shotgun (WGS) entry which is preliminary data.</text>
</comment>
<dbReference type="EMBL" id="PQFF01000553">
    <property type="protein sequence ID" value="RHZ45207.1"/>
    <property type="molecule type" value="Genomic_DNA"/>
</dbReference>